<comment type="caution">
    <text evidence="1">The sequence shown here is derived from an EMBL/GenBank/DDBJ whole genome shotgun (WGS) entry which is preliminary data.</text>
</comment>
<reference evidence="1" key="1">
    <citation type="submission" date="2020-05" db="EMBL/GenBank/DDBJ databases">
        <title>Large-scale comparative analyses of tick genomes elucidate their genetic diversity and vector capacities.</title>
        <authorList>
            <person name="Jia N."/>
            <person name="Wang J."/>
            <person name="Shi W."/>
            <person name="Du L."/>
            <person name="Sun Y."/>
            <person name="Zhan W."/>
            <person name="Jiang J."/>
            <person name="Wang Q."/>
            <person name="Zhang B."/>
            <person name="Ji P."/>
            <person name="Sakyi L.B."/>
            <person name="Cui X."/>
            <person name="Yuan T."/>
            <person name="Jiang B."/>
            <person name="Yang W."/>
            <person name="Lam T.T.-Y."/>
            <person name="Chang Q."/>
            <person name="Ding S."/>
            <person name="Wang X."/>
            <person name="Zhu J."/>
            <person name="Ruan X."/>
            <person name="Zhao L."/>
            <person name="Wei J."/>
            <person name="Que T."/>
            <person name="Du C."/>
            <person name="Cheng J."/>
            <person name="Dai P."/>
            <person name="Han X."/>
            <person name="Huang E."/>
            <person name="Gao Y."/>
            <person name="Liu J."/>
            <person name="Shao H."/>
            <person name="Ye R."/>
            <person name="Li L."/>
            <person name="Wei W."/>
            <person name="Wang X."/>
            <person name="Wang C."/>
            <person name="Yang T."/>
            <person name="Huo Q."/>
            <person name="Li W."/>
            <person name="Guo W."/>
            <person name="Chen H."/>
            <person name="Zhou L."/>
            <person name="Ni X."/>
            <person name="Tian J."/>
            <person name="Zhou Y."/>
            <person name="Sheng Y."/>
            <person name="Liu T."/>
            <person name="Pan Y."/>
            <person name="Xia L."/>
            <person name="Li J."/>
            <person name="Zhao F."/>
            <person name="Cao W."/>
        </authorList>
    </citation>
    <scope>NUCLEOTIDE SEQUENCE</scope>
    <source>
        <strain evidence="1">Dsil-2018</strain>
    </source>
</reference>
<evidence type="ECO:0000313" key="2">
    <source>
        <dbReference type="Proteomes" id="UP000821865"/>
    </source>
</evidence>
<keyword evidence="2" id="KW-1185">Reference proteome</keyword>
<gene>
    <name evidence="1" type="ORF">HPB49_020998</name>
</gene>
<organism evidence="1 2">
    <name type="scientific">Dermacentor silvarum</name>
    <name type="common">Tick</name>
    <dbReference type="NCBI Taxonomy" id="543639"/>
    <lineage>
        <taxon>Eukaryota</taxon>
        <taxon>Metazoa</taxon>
        <taxon>Ecdysozoa</taxon>
        <taxon>Arthropoda</taxon>
        <taxon>Chelicerata</taxon>
        <taxon>Arachnida</taxon>
        <taxon>Acari</taxon>
        <taxon>Parasitiformes</taxon>
        <taxon>Ixodida</taxon>
        <taxon>Ixodoidea</taxon>
        <taxon>Ixodidae</taxon>
        <taxon>Rhipicephalinae</taxon>
        <taxon>Dermacentor</taxon>
    </lineage>
</organism>
<protein>
    <submittedName>
        <fullName evidence="1">Uncharacterized protein</fullName>
    </submittedName>
</protein>
<accession>A0ACB8D815</accession>
<sequence>MVIIGAHITTSIGATLLMVVLFAKRSGPAGDVCQSLECREYAKLLVSSIDTTVSPCHNFTRFVCGHWERSSELSVRETLYERALDRMTRHLFTIDVPSSGQNSVQRAAAVYRSCLNVLQGSADEVVSVKRALTEAGIAWPRHPTDVDLVHTLMYTSLRLGWDVILRLAPRLSEERTTLLVNPGRAFRHLVQRRPSEGATFNTYFNTLRKHFGNGDQDEANVAETVFVEDIILRNLTTTYSLRTPRQVLSEATYSPLAGTSLEGSPQQPDVECA</sequence>
<dbReference type="Proteomes" id="UP000821865">
    <property type="component" value="Chromosome 3"/>
</dbReference>
<dbReference type="EMBL" id="CM023472">
    <property type="protein sequence ID" value="KAH7960536.1"/>
    <property type="molecule type" value="Genomic_DNA"/>
</dbReference>
<evidence type="ECO:0000313" key="1">
    <source>
        <dbReference type="EMBL" id="KAH7960536.1"/>
    </source>
</evidence>
<name>A0ACB8D815_DERSI</name>
<proteinExistence type="predicted"/>